<dbReference type="EMBL" id="AP019860">
    <property type="protein sequence ID" value="BBM83051.1"/>
    <property type="molecule type" value="Genomic_DNA"/>
</dbReference>
<organism evidence="1 2">
    <name type="scientific">Uabimicrobium amorphum</name>
    <dbReference type="NCBI Taxonomy" id="2596890"/>
    <lineage>
        <taxon>Bacteria</taxon>
        <taxon>Pseudomonadati</taxon>
        <taxon>Planctomycetota</taxon>
        <taxon>Candidatus Uabimicrobiia</taxon>
        <taxon>Candidatus Uabimicrobiales</taxon>
        <taxon>Candidatus Uabimicrobiaceae</taxon>
        <taxon>Candidatus Uabimicrobium</taxon>
    </lineage>
</organism>
<sequence length="53" mass="6209">MFLSGRRIENKYHIYVNIGVRIYAEYKGFALLRTDAGLPSIVTKLNWDDIDDF</sequence>
<dbReference type="AlphaFoldDB" id="A0A5S9IKI8"/>
<dbReference type="KEGG" id="uam:UABAM_01401"/>
<name>A0A5S9IKI8_UABAM</name>
<protein>
    <submittedName>
        <fullName evidence="1">Uncharacterized protein</fullName>
    </submittedName>
</protein>
<evidence type="ECO:0000313" key="1">
    <source>
        <dbReference type="EMBL" id="BBM83051.1"/>
    </source>
</evidence>
<dbReference type="Proteomes" id="UP000326354">
    <property type="component" value="Chromosome"/>
</dbReference>
<reference evidence="1 2" key="1">
    <citation type="submission" date="2019-08" db="EMBL/GenBank/DDBJ databases">
        <title>Complete genome sequence of Candidatus Uab amorphum.</title>
        <authorList>
            <person name="Shiratori T."/>
            <person name="Suzuki S."/>
            <person name="Kakizawa Y."/>
            <person name="Ishida K."/>
        </authorList>
    </citation>
    <scope>NUCLEOTIDE SEQUENCE [LARGE SCALE GENOMIC DNA]</scope>
    <source>
        <strain evidence="1 2">SRT547</strain>
    </source>
</reference>
<evidence type="ECO:0000313" key="2">
    <source>
        <dbReference type="Proteomes" id="UP000326354"/>
    </source>
</evidence>
<keyword evidence="2" id="KW-1185">Reference proteome</keyword>
<accession>A0A5S9IKI8</accession>
<gene>
    <name evidence="1" type="ORF">UABAM_01401</name>
</gene>
<proteinExistence type="predicted"/>